<dbReference type="Proteomes" id="UP000530670">
    <property type="component" value="Unassembled WGS sequence"/>
</dbReference>
<dbReference type="SUPFAM" id="SSF54593">
    <property type="entry name" value="Glyoxalase/Bleomycin resistance protein/Dihydroxybiphenyl dioxygenase"/>
    <property type="match status" value="1"/>
</dbReference>
<organism evidence="1 2">
    <name type="scientific">Fusarium tjaetaba</name>
    <dbReference type="NCBI Taxonomy" id="1567544"/>
    <lineage>
        <taxon>Eukaryota</taxon>
        <taxon>Fungi</taxon>
        <taxon>Dikarya</taxon>
        <taxon>Ascomycota</taxon>
        <taxon>Pezizomycotina</taxon>
        <taxon>Sordariomycetes</taxon>
        <taxon>Hypocreomycetidae</taxon>
        <taxon>Hypocreales</taxon>
        <taxon>Nectriaceae</taxon>
        <taxon>Fusarium</taxon>
        <taxon>Fusarium fujikuroi species complex</taxon>
    </lineage>
</organism>
<protein>
    <submittedName>
        <fullName evidence="1">2 3-dihydroxybiphenyl-1 2-dioxygenase</fullName>
    </submittedName>
</protein>
<evidence type="ECO:0000313" key="1">
    <source>
        <dbReference type="EMBL" id="KAF5626809.1"/>
    </source>
</evidence>
<comment type="caution">
    <text evidence="1">The sequence shown here is derived from an EMBL/GenBank/DDBJ whole genome shotgun (WGS) entry which is preliminary data.</text>
</comment>
<dbReference type="OrthoDB" id="3360610at2759"/>
<dbReference type="FunFam" id="3.10.180.10:FF:000039">
    <property type="entry name" value="Trihydroxytoluene oxygenase (AFU_orthologue AFUA_8G02470)"/>
    <property type="match status" value="1"/>
</dbReference>
<reference evidence="1 2" key="1">
    <citation type="submission" date="2020-05" db="EMBL/GenBank/DDBJ databases">
        <title>Identification and distribution of gene clusters putatively required for synthesis of sphingolipid metabolism inhibitors in phylogenetically diverse species of the filamentous fungus Fusarium.</title>
        <authorList>
            <person name="Kim H.-S."/>
            <person name="Busman M."/>
            <person name="Brown D.W."/>
            <person name="Divon H."/>
            <person name="Uhlig S."/>
            <person name="Proctor R.H."/>
        </authorList>
    </citation>
    <scope>NUCLEOTIDE SEQUENCE [LARGE SCALE GENOMIC DNA]</scope>
    <source>
        <strain evidence="1 2">NRRL 66243</strain>
    </source>
</reference>
<dbReference type="InterPro" id="IPR029068">
    <property type="entry name" value="Glyas_Bleomycin-R_OHBP_Dase"/>
</dbReference>
<evidence type="ECO:0000313" key="2">
    <source>
        <dbReference type="Proteomes" id="UP000530670"/>
    </source>
</evidence>
<keyword evidence="2" id="KW-1185">Reference proteome</keyword>
<dbReference type="GO" id="GO:0051213">
    <property type="term" value="F:dioxygenase activity"/>
    <property type="evidence" value="ECO:0007669"/>
    <property type="project" value="UniProtKB-KW"/>
</dbReference>
<name>A0A8H5VN06_9HYPO</name>
<proteinExistence type="predicted"/>
<sequence length="299" mass="34144">MTSSPTRRIRLVRLAHVYYSHRDIAKAHQFLKDFGFEETANHGKKTYYRGTGTEPFVYCAVAGAEDSFGGAAFVVESFDDLTYAADTLPNATSVTKMDSEPGGGYRVTFYDPVDKFPFHLVYGQKEVEPLPKSLPERVLNFPTTKNRAGNEFQRFEKGPAPVHKMGHFGMVLVYNDSGQDITTFLHLDRGKELVDHHCFFFFEGPKSHVHHSSYETHDFDTQLLGHHWLREKGYENCWGVGRHVMGSQIFDYWFDTSGFIMEHYVDGDLVDETYPTNRQKASPDNLHVWGPDVPPTFLS</sequence>
<dbReference type="AlphaFoldDB" id="A0A8H5VN06"/>
<dbReference type="EMBL" id="JAAQRI010000215">
    <property type="protein sequence ID" value="KAF5626809.1"/>
    <property type="molecule type" value="Genomic_DNA"/>
</dbReference>
<dbReference type="GeneID" id="59308676"/>
<dbReference type="Gene3D" id="3.10.180.10">
    <property type="entry name" value="2,3-Dihydroxybiphenyl 1,2-Dioxygenase, domain 1"/>
    <property type="match status" value="2"/>
</dbReference>
<dbReference type="RefSeq" id="XP_037203463.1">
    <property type="nucleotide sequence ID" value="XM_037356406.1"/>
</dbReference>
<accession>A0A8H5VN06</accession>
<keyword evidence="1" id="KW-0223">Dioxygenase</keyword>
<gene>
    <name evidence="1" type="ORF">FTJAE_9480</name>
</gene>
<keyword evidence="1" id="KW-0560">Oxidoreductase</keyword>